<dbReference type="InterPro" id="IPR050204">
    <property type="entry name" value="AraC_XylS_family_regulators"/>
</dbReference>
<dbReference type="PANTHER" id="PTHR46796">
    <property type="entry name" value="HTH-TYPE TRANSCRIPTIONAL ACTIVATOR RHAS-RELATED"/>
    <property type="match status" value="1"/>
</dbReference>
<name>A0A7W8G0Q3_9GAMM</name>
<comment type="caution">
    <text evidence="5">The sequence shown here is derived from an EMBL/GenBank/DDBJ whole genome shotgun (WGS) entry which is preliminary data.</text>
</comment>
<gene>
    <name evidence="5" type="ORF">HNQ52_000401</name>
</gene>
<keyword evidence="6" id="KW-1185">Reference proteome</keyword>
<evidence type="ECO:0000259" key="4">
    <source>
        <dbReference type="PROSITE" id="PS01124"/>
    </source>
</evidence>
<dbReference type="GO" id="GO:0003700">
    <property type="term" value="F:DNA-binding transcription factor activity"/>
    <property type="evidence" value="ECO:0007669"/>
    <property type="project" value="InterPro"/>
</dbReference>
<dbReference type="PROSITE" id="PS00041">
    <property type="entry name" value="HTH_ARAC_FAMILY_1"/>
    <property type="match status" value="1"/>
</dbReference>
<dbReference type="InterPro" id="IPR018062">
    <property type="entry name" value="HTH_AraC-typ_CS"/>
</dbReference>
<dbReference type="InterPro" id="IPR009057">
    <property type="entry name" value="Homeodomain-like_sf"/>
</dbReference>
<organism evidence="5 6">
    <name type="scientific">Chiayiivirga flava</name>
    <dbReference type="NCBI Taxonomy" id="659595"/>
    <lineage>
        <taxon>Bacteria</taxon>
        <taxon>Pseudomonadati</taxon>
        <taxon>Pseudomonadota</taxon>
        <taxon>Gammaproteobacteria</taxon>
        <taxon>Lysobacterales</taxon>
        <taxon>Lysobacteraceae</taxon>
        <taxon>Chiayiivirga</taxon>
    </lineage>
</organism>
<feature type="domain" description="HTH araC/xylS-type" evidence="4">
    <location>
        <begin position="170"/>
        <end position="268"/>
    </location>
</feature>
<protein>
    <submittedName>
        <fullName evidence="5">AraC-like DNA-binding protein</fullName>
    </submittedName>
</protein>
<accession>A0A7W8G0Q3</accession>
<dbReference type="SMART" id="SM00342">
    <property type="entry name" value="HTH_ARAC"/>
    <property type="match status" value="1"/>
</dbReference>
<dbReference type="Proteomes" id="UP000521199">
    <property type="component" value="Unassembled WGS sequence"/>
</dbReference>
<dbReference type="Gene3D" id="1.10.10.60">
    <property type="entry name" value="Homeodomain-like"/>
    <property type="match status" value="2"/>
</dbReference>
<dbReference type="SUPFAM" id="SSF46689">
    <property type="entry name" value="Homeodomain-like"/>
    <property type="match status" value="2"/>
</dbReference>
<dbReference type="RefSeq" id="WP_183959279.1">
    <property type="nucleotide sequence ID" value="NZ_JACHHP010000001.1"/>
</dbReference>
<dbReference type="GO" id="GO:0043565">
    <property type="term" value="F:sequence-specific DNA binding"/>
    <property type="evidence" value="ECO:0007669"/>
    <property type="project" value="InterPro"/>
</dbReference>
<keyword evidence="2 5" id="KW-0238">DNA-binding</keyword>
<keyword evidence="1" id="KW-0805">Transcription regulation</keyword>
<dbReference type="EMBL" id="JACHHP010000001">
    <property type="protein sequence ID" value="MBB5206885.1"/>
    <property type="molecule type" value="Genomic_DNA"/>
</dbReference>
<dbReference type="InterPro" id="IPR018060">
    <property type="entry name" value="HTH_AraC"/>
</dbReference>
<proteinExistence type="predicted"/>
<evidence type="ECO:0000313" key="5">
    <source>
        <dbReference type="EMBL" id="MBB5206885.1"/>
    </source>
</evidence>
<evidence type="ECO:0000256" key="3">
    <source>
        <dbReference type="ARBA" id="ARBA00023163"/>
    </source>
</evidence>
<evidence type="ECO:0000256" key="1">
    <source>
        <dbReference type="ARBA" id="ARBA00023015"/>
    </source>
</evidence>
<reference evidence="5 6" key="1">
    <citation type="submission" date="2020-08" db="EMBL/GenBank/DDBJ databases">
        <title>Genomic Encyclopedia of Type Strains, Phase IV (KMG-IV): sequencing the most valuable type-strain genomes for metagenomic binning, comparative biology and taxonomic classification.</title>
        <authorList>
            <person name="Goeker M."/>
        </authorList>
    </citation>
    <scope>NUCLEOTIDE SEQUENCE [LARGE SCALE GENOMIC DNA]</scope>
    <source>
        <strain evidence="5 6">DSM 24163</strain>
    </source>
</reference>
<dbReference type="AlphaFoldDB" id="A0A7W8G0Q3"/>
<keyword evidence="3" id="KW-0804">Transcription</keyword>
<evidence type="ECO:0000256" key="2">
    <source>
        <dbReference type="ARBA" id="ARBA00023125"/>
    </source>
</evidence>
<dbReference type="PANTHER" id="PTHR46796:SF7">
    <property type="entry name" value="ARAC FAMILY TRANSCRIPTIONAL REGULATOR"/>
    <property type="match status" value="1"/>
</dbReference>
<dbReference type="PROSITE" id="PS01124">
    <property type="entry name" value="HTH_ARAC_FAMILY_2"/>
    <property type="match status" value="1"/>
</dbReference>
<dbReference type="Pfam" id="PF12833">
    <property type="entry name" value="HTH_18"/>
    <property type="match status" value="1"/>
</dbReference>
<sequence length="281" mass="30491">MQPVVPASAGPRLQILNWRAPLVPTPADHVSLAICLRGGLEIDTPEGPFQLSRRQLLTLPPHAGVTSAVGAGLGLLVSVPPMLLTTPSRTRGRGRVPPVFACRSPAPLDVLLQATALLRHGDGWNDDTRMLRALQVMRLALAGQTEVHAWLQRVPGRSDAHRRNTLHRLLRARHAIVNTPFEDHDLDSLALAANYSKSHFLRTFRDVFGQTPGALLTVSRIAMAKSLMSEGAMGIGEIAADVGYTSRCAFSRMFKSRVGESASNFRRRLTESAVLTPHCGS</sequence>
<evidence type="ECO:0000313" key="6">
    <source>
        <dbReference type="Proteomes" id="UP000521199"/>
    </source>
</evidence>